<gene>
    <name evidence="2" type="ORF">BCR25_17215</name>
</gene>
<evidence type="ECO:0000259" key="1">
    <source>
        <dbReference type="Pfam" id="PF13566"/>
    </source>
</evidence>
<organism evidence="2 3">
    <name type="scientific">Enterococcus termitis</name>
    <dbReference type="NCBI Taxonomy" id="332950"/>
    <lineage>
        <taxon>Bacteria</taxon>
        <taxon>Bacillati</taxon>
        <taxon>Bacillota</taxon>
        <taxon>Bacilli</taxon>
        <taxon>Lactobacillales</taxon>
        <taxon>Enterococcaceae</taxon>
        <taxon>Enterococcus</taxon>
    </lineage>
</organism>
<dbReference type="InterPro" id="IPR023875">
    <property type="entry name" value="DNA_repair_put"/>
</dbReference>
<dbReference type="AlphaFoldDB" id="A0A1E5GZ66"/>
<accession>A0A1E5GZ66</accession>
<proteinExistence type="predicted"/>
<dbReference type="EMBL" id="MIJY01000008">
    <property type="protein sequence ID" value="OEG17963.1"/>
    <property type="molecule type" value="Genomic_DNA"/>
</dbReference>
<keyword evidence="3" id="KW-1185">Reference proteome</keyword>
<evidence type="ECO:0000313" key="2">
    <source>
        <dbReference type="EMBL" id="OEG17963.1"/>
    </source>
</evidence>
<name>A0A1E5GZ66_9ENTE</name>
<protein>
    <recommendedName>
        <fullName evidence="1">DUF4130 domain-containing protein</fullName>
    </recommendedName>
</protein>
<sequence>MMHIERTTDVWEYDGSYYGFLTVVYHAFKKNSFPEMILTPETSVETLFLSEWIDTNEKIAKKMYERLVQRVRKENVQFIVEGFYCSLKNKERCLLEAIYLALTSKDLLTNHLGHPAILALQKSIQALFSEVHLFTGFVRFEYIGTLLYSQITPKHFSLPFLCPHFARRYPNETLMIYDETHRLLAMIEQSHIRFIENTDPPAFQTHDSEQDIQQNWRTFLQAVTIDERKNERVQLSHLPKRFRGNMIDFQ</sequence>
<comment type="caution">
    <text evidence="2">The sequence shown here is derived from an EMBL/GenBank/DDBJ whole genome shotgun (WGS) entry which is preliminary data.</text>
</comment>
<feature type="domain" description="DUF4130" evidence="1">
    <location>
        <begin position="89"/>
        <end position="247"/>
    </location>
</feature>
<dbReference type="Pfam" id="PF13566">
    <property type="entry name" value="DUF4130"/>
    <property type="match status" value="1"/>
</dbReference>
<reference evidence="3" key="1">
    <citation type="submission" date="2016-09" db="EMBL/GenBank/DDBJ databases">
        <authorList>
            <person name="Gulvik C.A."/>
        </authorList>
    </citation>
    <scope>NUCLEOTIDE SEQUENCE [LARGE SCALE GENOMIC DNA]</scope>
    <source>
        <strain evidence="3">LMG 8895</strain>
    </source>
</reference>
<dbReference type="InterPro" id="IPR025404">
    <property type="entry name" value="DUF4130"/>
</dbReference>
<dbReference type="Proteomes" id="UP000095094">
    <property type="component" value="Unassembled WGS sequence"/>
</dbReference>
<dbReference type="NCBIfam" id="TIGR03915">
    <property type="entry name" value="SAM_7_link_chp"/>
    <property type="match status" value="1"/>
</dbReference>
<evidence type="ECO:0000313" key="3">
    <source>
        <dbReference type="Proteomes" id="UP000095094"/>
    </source>
</evidence>